<name>A0A2Y9BLL4_9FIRM</name>
<comment type="cofactor">
    <cofactor evidence="4">
        <name>Mn(2+)</name>
        <dbReference type="ChEBI" id="CHEBI:29035"/>
    </cofactor>
    <text evidence="4">Binds 2 manganese ions per subunit.</text>
</comment>
<protein>
    <submittedName>
        <fullName evidence="5">Agmatinase</fullName>
    </submittedName>
</protein>
<keyword evidence="3" id="KW-0378">Hydrolase</keyword>
<dbReference type="PANTHER" id="PTHR11358">
    <property type="entry name" value="ARGINASE/AGMATINASE"/>
    <property type="match status" value="1"/>
</dbReference>
<feature type="binding site" evidence="4">
    <location>
        <position position="150"/>
    </location>
    <ligand>
        <name>Mn(2+)</name>
        <dbReference type="ChEBI" id="CHEBI:29035"/>
        <label>1</label>
    </ligand>
</feature>
<dbReference type="GO" id="GO:0008783">
    <property type="term" value="F:agmatinase activity"/>
    <property type="evidence" value="ECO:0007669"/>
    <property type="project" value="TreeGrafter"/>
</dbReference>
<dbReference type="Gene3D" id="3.40.800.10">
    <property type="entry name" value="Ureohydrolase domain"/>
    <property type="match status" value="1"/>
</dbReference>
<dbReference type="OrthoDB" id="9788689at2"/>
<dbReference type="InterPro" id="IPR006035">
    <property type="entry name" value="Ureohydrolase"/>
</dbReference>
<feature type="binding site" evidence="4">
    <location>
        <position position="152"/>
    </location>
    <ligand>
        <name>Mn(2+)</name>
        <dbReference type="ChEBI" id="CHEBI:29035"/>
        <label>1</label>
    </ligand>
</feature>
<dbReference type="EMBL" id="QGDL01000014">
    <property type="protein sequence ID" value="PWJ23533.1"/>
    <property type="molecule type" value="Genomic_DNA"/>
</dbReference>
<accession>A0A2Y9BLL4</accession>
<feature type="binding site" evidence="4">
    <location>
        <position position="235"/>
    </location>
    <ligand>
        <name>Mn(2+)</name>
        <dbReference type="ChEBI" id="CHEBI:29035"/>
        <label>1</label>
    </ligand>
</feature>
<evidence type="ECO:0000313" key="6">
    <source>
        <dbReference type="Proteomes" id="UP000245845"/>
    </source>
</evidence>
<dbReference type="AlphaFoldDB" id="A0A2Y9BLL4"/>
<dbReference type="GO" id="GO:0033389">
    <property type="term" value="P:putrescine biosynthetic process from arginine, via agmatine"/>
    <property type="evidence" value="ECO:0007669"/>
    <property type="project" value="TreeGrafter"/>
</dbReference>
<dbReference type="Proteomes" id="UP000245845">
    <property type="component" value="Unassembled WGS sequence"/>
</dbReference>
<feature type="binding site" evidence="4">
    <location>
        <position position="148"/>
    </location>
    <ligand>
        <name>Mn(2+)</name>
        <dbReference type="ChEBI" id="CHEBI:29035"/>
        <label>1</label>
    </ligand>
</feature>
<dbReference type="SUPFAM" id="SSF52768">
    <property type="entry name" value="Arginase/deacetylase"/>
    <property type="match status" value="1"/>
</dbReference>
<dbReference type="GO" id="GO:0046872">
    <property type="term" value="F:metal ion binding"/>
    <property type="evidence" value="ECO:0007669"/>
    <property type="project" value="UniProtKB-KW"/>
</dbReference>
<evidence type="ECO:0000256" key="3">
    <source>
        <dbReference type="ARBA" id="ARBA00022801"/>
    </source>
</evidence>
<dbReference type="RefSeq" id="WP_109733042.1">
    <property type="nucleotide sequence ID" value="NZ_BAAACK010000015.1"/>
</dbReference>
<keyword evidence="2 4" id="KW-0479">Metal-binding</keyword>
<proteinExistence type="inferred from homology"/>
<dbReference type="InterPro" id="IPR023696">
    <property type="entry name" value="Ureohydrolase_dom_sf"/>
</dbReference>
<sequence>MKKLNQPITGICSFAKYPICTDLEELDADIAVLGVPYDLGVGFLSGARLGPRRIREVSTHYARGDAGFYDPETQEQLLAAPIRVVDCGDADVLHGDIEYSFKSIEESVRKILEKGVVPAIMGGDHSITIPVGRALSCLGSEICIVHIDAHLDWTDHVGPQYYGNGSPMRRLSEMDHIGPMIQIGMRGLGSSKRTDFEDAEKYGSIVVPAKEVHRTGMQEVLKKVPKAEKYFISLDIDGYDISIAPGVGSPSPGGLYYDEVAELLAGVCSMGEIVGFDLVEVAPQYDPAGVTPRVAAMTMLNLMGQIMKHKKS</sequence>
<dbReference type="CDD" id="cd11589">
    <property type="entry name" value="Agmatinase_like_1"/>
    <property type="match status" value="1"/>
</dbReference>
<dbReference type="PANTHER" id="PTHR11358:SF26">
    <property type="entry name" value="GUANIDINO ACID HYDROLASE, MITOCHONDRIAL"/>
    <property type="match status" value="1"/>
</dbReference>
<reference evidence="5 6" key="1">
    <citation type="submission" date="2018-05" db="EMBL/GenBank/DDBJ databases">
        <title>The Hungate 1000. A catalogue of reference genomes from the rumen microbiome.</title>
        <authorList>
            <person name="Kelly W."/>
        </authorList>
    </citation>
    <scope>NUCLEOTIDE SEQUENCE [LARGE SCALE GENOMIC DNA]</scope>
    <source>
        <strain evidence="5 6">NLAE-zl-C242</strain>
    </source>
</reference>
<dbReference type="InterPro" id="IPR005925">
    <property type="entry name" value="Agmatinase-rel"/>
</dbReference>
<organism evidence="5 6">
    <name type="scientific">Faecalicatena orotica</name>
    <dbReference type="NCBI Taxonomy" id="1544"/>
    <lineage>
        <taxon>Bacteria</taxon>
        <taxon>Bacillati</taxon>
        <taxon>Bacillota</taxon>
        <taxon>Clostridia</taxon>
        <taxon>Lachnospirales</taxon>
        <taxon>Lachnospiraceae</taxon>
        <taxon>Faecalicatena</taxon>
    </lineage>
</organism>
<keyword evidence="6" id="KW-1185">Reference proteome</keyword>
<dbReference type="PIRSF" id="PIRSF036979">
    <property type="entry name" value="Arginase"/>
    <property type="match status" value="1"/>
</dbReference>
<dbReference type="NCBIfam" id="TIGR01230">
    <property type="entry name" value="agmatinase"/>
    <property type="match status" value="1"/>
</dbReference>
<evidence type="ECO:0000313" key="5">
    <source>
        <dbReference type="EMBL" id="PWJ23533.1"/>
    </source>
</evidence>
<feature type="binding site" evidence="4">
    <location>
        <position position="237"/>
    </location>
    <ligand>
        <name>Mn(2+)</name>
        <dbReference type="ChEBI" id="CHEBI:29035"/>
        <label>1</label>
    </ligand>
</feature>
<comment type="caution">
    <text evidence="5">The sequence shown here is derived from an EMBL/GenBank/DDBJ whole genome shotgun (WGS) entry which is preliminary data.</text>
</comment>
<evidence type="ECO:0000256" key="2">
    <source>
        <dbReference type="ARBA" id="ARBA00022723"/>
    </source>
</evidence>
<evidence type="ECO:0000256" key="4">
    <source>
        <dbReference type="PIRSR" id="PIRSR036979-1"/>
    </source>
</evidence>
<feature type="binding site" evidence="4">
    <location>
        <position position="125"/>
    </location>
    <ligand>
        <name>Mn(2+)</name>
        <dbReference type="ChEBI" id="CHEBI:29035"/>
        <label>1</label>
    </ligand>
</feature>
<keyword evidence="4" id="KW-0464">Manganese</keyword>
<evidence type="ECO:0000256" key="1">
    <source>
        <dbReference type="ARBA" id="ARBA00009227"/>
    </source>
</evidence>
<dbReference type="PROSITE" id="PS51409">
    <property type="entry name" value="ARGINASE_2"/>
    <property type="match status" value="1"/>
</dbReference>
<dbReference type="Pfam" id="PF00491">
    <property type="entry name" value="Arginase"/>
    <property type="match status" value="1"/>
</dbReference>
<gene>
    <name evidence="5" type="ORF">A8806_114159</name>
</gene>
<comment type="similarity">
    <text evidence="1">Belongs to the arginase family. Agmatinase subfamily.</text>
</comment>